<proteinExistence type="inferred from homology"/>
<dbReference type="GO" id="GO:0000428">
    <property type="term" value="C:DNA-directed RNA polymerase complex"/>
    <property type="evidence" value="ECO:0007669"/>
    <property type="project" value="UniProtKB-KW"/>
</dbReference>
<evidence type="ECO:0000256" key="5">
    <source>
        <dbReference type="ARBA" id="ARBA00023015"/>
    </source>
</evidence>
<evidence type="ECO:0000256" key="2">
    <source>
        <dbReference type="ARBA" id="ARBA00022478"/>
    </source>
</evidence>
<evidence type="ECO:0000256" key="3">
    <source>
        <dbReference type="ARBA" id="ARBA00022679"/>
    </source>
</evidence>
<dbReference type="PANTHER" id="PTHR32248:SF4">
    <property type="entry name" value="RNA POLYMERASE SIGMA-54 FACTOR"/>
    <property type="match status" value="1"/>
</dbReference>
<dbReference type="InterPro" id="IPR038709">
    <property type="entry name" value="RpoN_core-bd_sf"/>
</dbReference>
<dbReference type="PANTHER" id="PTHR32248">
    <property type="entry name" value="RNA POLYMERASE SIGMA-54 FACTOR"/>
    <property type="match status" value="1"/>
</dbReference>
<evidence type="ECO:0000259" key="10">
    <source>
        <dbReference type="Pfam" id="PF04963"/>
    </source>
</evidence>
<keyword evidence="5" id="KW-0805">Transcription regulation</keyword>
<dbReference type="GO" id="GO:0006352">
    <property type="term" value="P:DNA-templated transcription initiation"/>
    <property type="evidence" value="ECO:0007669"/>
    <property type="project" value="InterPro"/>
</dbReference>
<comment type="similarity">
    <text evidence="1">Belongs to the sigma-54 factor family.</text>
</comment>
<keyword evidence="7" id="KW-0238">DNA-binding</keyword>
<dbReference type="Pfam" id="PF04552">
    <property type="entry name" value="Sigma54_DBD"/>
    <property type="match status" value="1"/>
</dbReference>
<dbReference type="GO" id="GO:0016779">
    <property type="term" value="F:nucleotidyltransferase activity"/>
    <property type="evidence" value="ECO:0007669"/>
    <property type="project" value="UniProtKB-KW"/>
</dbReference>
<dbReference type="InterPro" id="IPR007046">
    <property type="entry name" value="RNA_pol_sigma_54_core-bd"/>
</dbReference>
<feature type="domain" description="RNA polymerase sigma factor 54 core-binding" evidence="10">
    <location>
        <begin position="106"/>
        <end position="288"/>
    </location>
</feature>
<comment type="caution">
    <text evidence="11">The sequence shown here is derived from an EMBL/GenBank/DDBJ whole genome shotgun (WGS) entry which is preliminary data.</text>
</comment>
<evidence type="ECO:0000256" key="6">
    <source>
        <dbReference type="ARBA" id="ARBA00023082"/>
    </source>
</evidence>
<reference evidence="11" key="1">
    <citation type="journal article" date="2020" name="mSystems">
        <title>Genome- and Community-Level Interaction Insights into Carbon Utilization and Element Cycling Functions of Hydrothermarchaeota in Hydrothermal Sediment.</title>
        <authorList>
            <person name="Zhou Z."/>
            <person name="Liu Y."/>
            <person name="Xu W."/>
            <person name="Pan J."/>
            <person name="Luo Z.H."/>
            <person name="Li M."/>
        </authorList>
    </citation>
    <scope>NUCLEOTIDE SEQUENCE [LARGE SCALE GENOMIC DNA]</scope>
    <source>
        <strain evidence="11">SpSt-605</strain>
    </source>
</reference>
<organism evidence="11">
    <name type="scientific">Caldimicrobium thiodismutans</name>
    <dbReference type="NCBI Taxonomy" id="1653476"/>
    <lineage>
        <taxon>Bacteria</taxon>
        <taxon>Pseudomonadati</taxon>
        <taxon>Thermodesulfobacteriota</taxon>
        <taxon>Thermodesulfobacteria</taxon>
        <taxon>Thermodesulfobacteriales</taxon>
        <taxon>Thermodesulfobacteriaceae</taxon>
        <taxon>Caldimicrobium</taxon>
    </lineage>
</organism>
<dbReference type="InterPro" id="IPR007634">
    <property type="entry name" value="RNA_pol_sigma_54_DNA-bd"/>
</dbReference>
<dbReference type="PRINTS" id="PR00045">
    <property type="entry name" value="SIGMA54FCT"/>
</dbReference>
<dbReference type="PROSITE" id="PS00718">
    <property type="entry name" value="SIGMA54_2"/>
    <property type="match status" value="1"/>
</dbReference>
<evidence type="ECO:0000313" key="11">
    <source>
        <dbReference type="EMBL" id="HGV54794.1"/>
    </source>
</evidence>
<keyword evidence="4" id="KW-0548">Nucleotidyltransferase</keyword>
<name>A0A832GPA1_9BACT</name>
<evidence type="ECO:0000256" key="7">
    <source>
        <dbReference type="ARBA" id="ARBA00023125"/>
    </source>
</evidence>
<evidence type="ECO:0000256" key="4">
    <source>
        <dbReference type="ARBA" id="ARBA00022695"/>
    </source>
</evidence>
<dbReference type="PROSITE" id="PS50044">
    <property type="entry name" value="SIGMA54_3"/>
    <property type="match status" value="1"/>
</dbReference>
<dbReference type="EMBL" id="DSZU01000028">
    <property type="protein sequence ID" value="HGV54794.1"/>
    <property type="molecule type" value="Genomic_DNA"/>
</dbReference>
<feature type="domain" description="RNA polymerase sigma factor 54 DNA-binding" evidence="9">
    <location>
        <begin position="305"/>
        <end position="464"/>
    </location>
</feature>
<dbReference type="NCBIfam" id="TIGR02395">
    <property type="entry name" value="rpoN_sigma"/>
    <property type="match status" value="1"/>
</dbReference>
<protein>
    <submittedName>
        <fullName evidence="11">RNA polymerase sigma-54 factor</fullName>
    </submittedName>
</protein>
<keyword evidence="6" id="KW-0731">Sigma factor</keyword>
<dbReference type="Pfam" id="PF04963">
    <property type="entry name" value="Sigma54_CBD"/>
    <property type="match status" value="1"/>
</dbReference>
<keyword evidence="2" id="KW-0240">DNA-directed RNA polymerase</keyword>
<dbReference type="Pfam" id="PF00309">
    <property type="entry name" value="Sigma54_AID"/>
    <property type="match status" value="1"/>
</dbReference>
<dbReference type="Gene3D" id="1.10.10.60">
    <property type="entry name" value="Homeodomain-like"/>
    <property type="match status" value="1"/>
</dbReference>
<evidence type="ECO:0000256" key="8">
    <source>
        <dbReference type="ARBA" id="ARBA00023163"/>
    </source>
</evidence>
<evidence type="ECO:0000259" key="9">
    <source>
        <dbReference type="Pfam" id="PF04552"/>
    </source>
</evidence>
<keyword evidence="8" id="KW-0804">Transcription</keyword>
<dbReference type="GO" id="GO:0001216">
    <property type="term" value="F:DNA-binding transcription activator activity"/>
    <property type="evidence" value="ECO:0007669"/>
    <property type="project" value="InterPro"/>
</dbReference>
<gene>
    <name evidence="11" type="primary">rpoN</name>
    <name evidence="11" type="ORF">ENT73_01720</name>
</gene>
<dbReference type="AlphaFoldDB" id="A0A832GPA1"/>
<dbReference type="InterPro" id="IPR000394">
    <property type="entry name" value="RNA_pol_sigma_54"/>
</dbReference>
<dbReference type="GO" id="GO:0016987">
    <property type="term" value="F:sigma factor activity"/>
    <property type="evidence" value="ECO:0007669"/>
    <property type="project" value="UniProtKB-KW"/>
</dbReference>
<accession>A0A832GPA1</accession>
<evidence type="ECO:0000256" key="1">
    <source>
        <dbReference type="ARBA" id="ARBA00008798"/>
    </source>
</evidence>
<keyword evidence="3" id="KW-0808">Transferase</keyword>
<dbReference type="GO" id="GO:0003677">
    <property type="term" value="F:DNA binding"/>
    <property type="evidence" value="ECO:0007669"/>
    <property type="project" value="UniProtKB-KW"/>
</dbReference>
<dbReference type="PIRSF" id="PIRSF000774">
    <property type="entry name" value="RpoN"/>
    <property type="match status" value="1"/>
</dbReference>
<dbReference type="Gene3D" id="1.10.10.1330">
    <property type="entry name" value="RNA polymerase sigma-54 factor, core-binding domain"/>
    <property type="match status" value="1"/>
</dbReference>
<sequence length="466" mass="53893">MIEVKNKLQLVPQLILTPQLQLVLKVLQLNVLELNEYLLQEAQSNPFLEIEFNDLVKGGGEASFPKEIGLVDEFNWEEMDFWEIRKISFVYEEPEEEFSLLERGLGTEETLSDHLNWQLSFLELSPLEKEIAQNIIGNLDERGYLRISPKDISEDLRVSIDKVEKVRAIIRRLDPLGVASLNLKECLLAQLEFLGYGKESLPYLLVERHLEELMEGPEALSKKYGYTLTALHEALEVIKALEPYPARNYASTKNIYLEPDLRFYKEEGEWKVEILKERNFKVRLSSLYYKILGQKRALIDGKAKDFLKEKMKLAENLLKALDSRYSTLYKVGQAILHMQKEFLEKGIQFLKPLTLKDLSLVTNLHESTISRVVSHKYVDTPLGIFPLKFFFSTGYQTKGGGTLSATAIKELIKEIIAQEDPQNPLSDSEISKLLYEKHGLKIARRTVTKYREELNIPSIRERKKRK</sequence>